<dbReference type="OrthoDB" id="5502211at2"/>
<dbReference type="PANTHER" id="PTHR13369:SF3">
    <property type="entry name" value="METHYLTRANSFERASE DOMAIN-CONTAINING PROTEIN"/>
    <property type="match status" value="1"/>
</dbReference>
<dbReference type="Proteomes" id="UP000187550">
    <property type="component" value="Unassembled WGS sequence"/>
</dbReference>
<protein>
    <submittedName>
        <fullName evidence="2">Methyltransferase domain-containing protein</fullName>
    </submittedName>
</protein>
<dbReference type="SUPFAM" id="SSF53335">
    <property type="entry name" value="S-adenosyl-L-methionine-dependent methyltransferases"/>
    <property type="match status" value="1"/>
</dbReference>
<name>A0A1U7PPN8_9BACI</name>
<dbReference type="InterPro" id="IPR029063">
    <property type="entry name" value="SAM-dependent_MTases_sf"/>
</dbReference>
<dbReference type="AlphaFoldDB" id="A0A1U7PPN8"/>
<gene>
    <name evidence="2" type="ORF">SAMN05428946_2337</name>
</gene>
<dbReference type="CDD" id="cd02440">
    <property type="entry name" value="AdoMet_MTases"/>
    <property type="match status" value="1"/>
</dbReference>
<reference evidence="3" key="1">
    <citation type="submission" date="2017-01" db="EMBL/GenBank/DDBJ databases">
        <authorList>
            <person name="Varghese N."/>
            <person name="Submissions S."/>
        </authorList>
    </citation>
    <scope>NUCLEOTIDE SEQUENCE [LARGE SCALE GENOMIC DNA]</scope>
    <source>
        <strain evidence="3">MNA4</strain>
    </source>
</reference>
<sequence>MEFKEMLDEFAGRVADGRLIKATISGPRRKSEGLQRVRIKPVELRGELHVQFEYQYERILKHENIPAGEVRSELGRLLGDFRQVQASFTGEDVQILLSKKLKVSWKTERTENAASADLSHDRKKKYLLEEGTPYPFLVRLGVQTPNGKVKKGKMDKFRQINRFTEFIDDSLRHLPKDRTLRILDFGSGKSYLTFALYHYLKIEQGLDVQVTGLDLKKEVIEDCRQISADLGYGDSLEFLVGDINDYNDETQVDMVVTLHACDVATDAALARAVRWGADVILSVPCCQHELFAQLDAPELGVMLQHGLIKERFAALATDSIRAELLGLVGYDAQLLEFIDMEHTPKNIMIRAYRTGRKPDVQRVLRYKQFRGLLGADPFLERELSGRLGDILK</sequence>
<feature type="domain" description="Methyltransferase" evidence="1">
    <location>
        <begin position="155"/>
        <end position="291"/>
    </location>
</feature>
<organism evidence="2 3">
    <name type="scientific">Edaphobacillus lindanitolerans</name>
    <dbReference type="NCBI Taxonomy" id="550447"/>
    <lineage>
        <taxon>Bacteria</taxon>
        <taxon>Bacillati</taxon>
        <taxon>Bacillota</taxon>
        <taxon>Bacilli</taxon>
        <taxon>Bacillales</taxon>
        <taxon>Bacillaceae</taxon>
        <taxon>Edaphobacillus</taxon>
    </lineage>
</organism>
<keyword evidence="2" id="KW-0808">Transferase</keyword>
<dbReference type="GO" id="GO:0005737">
    <property type="term" value="C:cytoplasm"/>
    <property type="evidence" value="ECO:0007669"/>
    <property type="project" value="TreeGrafter"/>
</dbReference>
<dbReference type="InterPro" id="IPR025714">
    <property type="entry name" value="Methyltranfer_dom"/>
</dbReference>
<dbReference type="Pfam" id="PF13679">
    <property type="entry name" value="Methyltransf_32"/>
    <property type="match status" value="1"/>
</dbReference>
<keyword evidence="2" id="KW-0489">Methyltransferase</keyword>
<dbReference type="STRING" id="550447.SAMN05428946_2337"/>
<keyword evidence="3" id="KW-1185">Reference proteome</keyword>
<dbReference type="EMBL" id="FTPL01000003">
    <property type="protein sequence ID" value="SIT88870.1"/>
    <property type="molecule type" value="Genomic_DNA"/>
</dbReference>
<accession>A0A1U7PPN8</accession>
<dbReference type="RefSeq" id="WP_076759066.1">
    <property type="nucleotide sequence ID" value="NZ_FTPL01000003.1"/>
</dbReference>
<dbReference type="Gene3D" id="3.40.50.150">
    <property type="entry name" value="Vaccinia Virus protein VP39"/>
    <property type="match status" value="1"/>
</dbReference>
<evidence type="ECO:0000313" key="2">
    <source>
        <dbReference type="EMBL" id="SIT88870.1"/>
    </source>
</evidence>
<evidence type="ECO:0000313" key="3">
    <source>
        <dbReference type="Proteomes" id="UP000187550"/>
    </source>
</evidence>
<dbReference type="PANTHER" id="PTHR13369">
    <property type="match status" value="1"/>
</dbReference>
<dbReference type="GO" id="GO:0008168">
    <property type="term" value="F:methyltransferase activity"/>
    <property type="evidence" value="ECO:0007669"/>
    <property type="project" value="UniProtKB-KW"/>
</dbReference>
<evidence type="ECO:0000259" key="1">
    <source>
        <dbReference type="Pfam" id="PF13679"/>
    </source>
</evidence>
<proteinExistence type="predicted"/>
<dbReference type="GO" id="GO:0032259">
    <property type="term" value="P:methylation"/>
    <property type="evidence" value="ECO:0007669"/>
    <property type="project" value="UniProtKB-KW"/>
</dbReference>